<evidence type="ECO:0000259" key="9">
    <source>
        <dbReference type="PROSITE" id="PS50008"/>
    </source>
</evidence>
<dbReference type="PROSITE" id="PS50007">
    <property type="entry name" value="PIPLC_X_DOMAIN"/>
    <property type="match status" value="1"/>
</dbReference>
<dbReference type="SMART" id="SM00239">
    <property type="entry name" value="C2"/>
    <property type="match status" value="1"/>
</dbReference>
<keyword evidence="2 7" id="KW-0378">Hydrolase</keyword>
<dbReference type="PROSITE" id="PS00018">
    <property type="entry name" value="EF_HAND_1"/>
    <property type="match status" value="2"/>
</dbReference>
<dbReference type="SMART" id="SM00149">
    <property type="entry name" value="PLCYc"/>
    <property type="match status" value="1"/>
</dbReference>
<evidence type="ECO:0000256" key="1">
    <source>
        <dbReference type="ARBA" id="ARBA00012368"/>
    </source>
</evidence>
<dbReference type="InterPro" id="IPR001192">
    <property type="entry name" value="PI-PLC_fam"/>
</dbReference>
<dbReference type="GO" id="GO:0004435">
    <property type="term" value="F:phosphatidylinositol-4,5-bisphosphate phospholipase C activity"/>
    <property type="evidence" value="ECO:0007669"/>
    <property type="project" value="UniProtKB-EC"/>
</dbReference>
<dbReference type="Gene3D" id="3.20.20.190">
    <property type="entry name" value="Phosphatidylinositol (PI) phosphodiesterase"/>
    <property type="match status" value="1"/>
</dbReference>
<dbReference type="AlphaFoldDB" id="A0A0S4ITT3"/>
<dbReference type="PANTHER" id="PTHR10336:SF36">
    <property type="entry name" value="1-PHOSPHATIDYLINOSITOL 4,5-BISPHOSPHATE PHOSPHODIESTERASE BETA-4"/>
    <property type="match status" value="1"/>
</dbReference>
<dbReference type="InterPro" id="IPR017946">
    <property type="entry name" value="PLC-like_Pdiesterase_TIM-brl"/>
</dbReference>
<evidence type="ECO:0000256" key="6">
    <source>
        <dbReference type="ARBA" id="ARBA00023224"/>
    </source>
</evidence>
<dbReference type="GO" id="GO:0005509">
    <property type="term" value="F:calcium ion binding"/>
    <property type="evidence" value="ECO:0007669"/>
    <property type="project" value="InterPro"/>
</dbReference>
<keyword evidence="12" id="KW-1185">Reference proteome</keyword>
<dbReference type="Pfam" id="PF00168">
    <property type="entry name" value="C2"/>
    <property type="match status" value="1"/>
</dbReference>
<dbReference type="SUPFAM" id="SSF49562">
    <property type="entry name" value="C2 domain (Calcium/lipid-binding domain, CaLB)"/>
    <property type="match status" value="1"/>
</dbReference>
<dbReference type="InterPro" id="IPR035892">
    <property type="entry name" value="C2_domain_sf"/>
</dbReference>
<dbReference type="Gene3D" id="1.10.238.10">
    <property type="entry name" value="EF-hand"/>
    <property type="match status" value="1"/>
</dbReference>
<dbReference type="EC" id="3.1.4.11" evidence="1 7"/>
<dbReference type="InterPro" id="IPR002048">
    <property type="entry name" value="EF_hand_dom"/>
</dbReference>
<feature type="domain" description="EF-hand" evidence="10">
    <location>
        <begin position="177"/>
        <end position="212"/>
    </location>
</feature>
<gene>
    <name evidence="11" type="ORF">BSAL_66205</name>
</gene>
<evidence type="ECO:0000256" key="4">
    <source>
        <dbReference type="ARBA" id="ARBA00022963"/>
    </source>
</evidence>
<dbReference type="Pfam" id="PF00387">
    <property type="entry name" value="PI-PLC-Y"/>
    <property type="match status" value="1"/>
</dbReference>
<dbReference type="CDD" id="cd08558">
    <property type="entry name" value="PI-PLCc_eukaryota"/>
    <property type="match status" value="1"/>
</dbReference>
<feature type="domain" description="EF-hand" evidence="10">
    <location>
        <begin position="141"/>
        <end position="176"/>
    </location>
</feature>
<accession>A0A0S4ITT3</accession>
<dbReference type="PRINTS" id="PR00390">
    <property type="entry name" value="PHPHLIPASEC"/>
</dbReference>
<feature type="domain" description="PI-PLC Y-box" evidence="9">
    <location>
        <begin position="559"/>
        <end position="647"/>
    </location>
</feature>
<feature type="domain" description="C2" evidence="8">
    <location>
        <begin position="647"/>
        <end position="854"/>
    </location>
</feature>
<dbReference type="PROSITE" id="PS50222">
    <property type="entry name" value="EF_HAND_2"/>
    <property type="match status" value="2"/>
</dbReference>
<dbReference type="Proteomes" id="UP000051952">
    <property type="component" value="Unassembled WGS sequence"/>
</dbReference>
<dbReference type="InterPro" id="IPR011992">
    <property type="entry name" value="EF-hand-dom_pair"/>
</dbReference>
<dbReference type="PROSITE" id="PS50008">
    <property type="entry name" value="PIPLC_Y_DOMAIN"/>
    <property type="match status" value="1"/>
</dbReference>
<dbReference type="SMART" id="SM00054">
    <property type="entry name" value="EFh"/>
    <property type="match status" value="2"/>
</dbReference>
<dbReference type="GO" id="GO:0048015">
    <property type="term" value="P:phosphatidylinositol-mediated signaling"/>
    <property type="evidence" value="ECO:0007669"/>
    <property type="project" value="TreeGrafter"/>
</dbReference>
<evidence type="ECO:0000256" key="5">
    <source>
        <dbReference type="ARBA" id="ARBA00023098"/>
    </source>
</evidence>
<keyword evidence="5 7" id="KW-0443">Lipid metabolism</keyword>
<comment type="catalytic activity">
    <reaction evidence="7">
        <text>a 1,2-diacyl-sn-glycero-3-phospho-(1D-myo-inositol-4,5-bisphosphate) + H2O = 1D-myo-inositol 1,4,5-trisphosphate + a 1,2-diacyl-sn-glycerol + H(+)</text>
        <dbReference type="Rhea" id="RHEA:33179"/>
        <dbReference type="ChEBI" id="CHEBI:15377"/>
        <dbReference type="ChEBI" id="CHEBI:15378"/>
        <dbReference type="ChEBI" id="CHEBI:17815"/>
        <dbReference type="ChEBI" id="CHEBI:58456"/>
        <dbReference type="ChEBI" id="CHEBI:203600"/>
        <dbReference type="EC" id="3.1.4.11"/>
    </reaction>
</comment>
<proteinExistence type="predicted"/>
<evidence type="ECO:0000313" key="11">
    <source>
        <dbReference type="EMBL" id="CUF83927.1"/>
    </source>
</evidence>
<keyword evidence="4 7" id="KW-0442">Lipid degradation</keyword>
<dbReference type="CDD" id="cd15898">
    <property type="entry name" value="EFh_PI-PLC"/>
    <property type="match status" value="1"/>
</dbReference>
<protein>
    <recommendedName>
        <fullName evidence="1 7">Phosphoinositide phospholipase C</fullName>
        <ecNumber evidence="1 7">3.1.4.11</ecNumber>
    </recommendedName>
</protein>
<keyword evidence="6" id="KW-0807">Transducer</keyword>
<dbReference type="GO" id="GO:0051209">
    <property type="term" value="P:release of sequestered calcium ion into cytosol"/>
    <property type="evidence" value="ECO:0007669"/>
    <property type="project" value="TreeGrafter"/>
</dbReference>
<dbReference type="Gene3D" id="2.60.40.150">
    <property type="entry name" value="C2 domain"/>
    <property type="match status" value="1"/>
</dbReference>
<keyword evidence="3" id="KW-0106">Calcium</keyword>
<dbReference type="Pfam" id="PF13499">
    <property type="entry name" value="EF-hand_7"/>
    <property type="match status" value="1"/>
</dbReference>
<organism evidence="11 12">
    <name type="scientific">Bodo saltans</name>
    <name type="common">Flagellated protozoan</name>
    <dbReference type="NCBI Taxonomy" id="75058"/>
    <lineage>
        <taxon>Eukaryota</taxon>
        <taxon>Discoba</taxon>
        <taxon>Euglenozoa</taxon>
        <taxon>Kinetoplastea</taxon>
        <taxon>Metakinetoplastina</taxon>
        <taxon>Eubodonida</taxon>
        <taxon>Bodonidae</taxon>
        <taxon>Bodo</taxon>
    </lineage>
</organism>
<dbReference type="InterPro" id="IPR000008">
    <property type="entry name" value="C2_dom"/>
</dbReference>
<evidence type="ECO:0000259" key="10">
    <source>
        <dbReference type="PROSITE" id="PS50222"/>
    </source>
</evidence>
<dbReference type="InterPro" id="IPR000909">
    <property type="entry name" value="PLipase_C_PInositol-sp_X_dom"/>
</dbReference>
<dbReference type="EMBL" id="CYKH01000420">
    <property type="protein sequence ID" value="CUF83927.1"/>
    <property type="molecule type" value="Genomic_DNA"/>
</dbReference>
<dbReference type="CDD" id="cd00275">
    <property type="entry name" value="C2_PLC_like"/>
    <property type="match status" value="1"/>
</dbReference>
<dbReference type="OrthoDB" id="269822at2759"/>
<dbReference type="SUPFAM" id="SSF47473">
    <property type="entry name" value="EF-hand"/>
    <property type="match status" value="1"/>
</dbReference>
<dbReference type="GO" id="GO:0016042">
    <property type="term" value="P:lipid catabolic process"/>
    <property type="evidence" value="ECO:0007669"/>
    <property type="project" value="UniProtKB-KW"/>
</dbReference>
<dbReference type="InterPro" id="IPR018247">
    <property type="entry name" value="EF_Hand_1_Ca_BS"/>
</dbReference>
<dbReference type="Pfam" id="PF00388">
    <property type="entry name" value="PI-PLC-X"/>
    <property type="match status" value="1"/>
</dbReference>
<dbReference type="VEuPathDB" id="TriTrypDB:BSAL_66205"/>
<evidence type="ECO:0000256" key="3">
    <source>
        <dbReference type="ARBA" id="ARBA00022837"/>
    </source>
</evidence>
<dbReference type="PROSITE" id="PS50004">
    <property type="entry name" value="C2"/>
    <property type="match status" value="1"/>
</dbReference>
<evidence type="ECO:0000259" key="8">
    <source>
        <dbReference type="PROSITE" id="PS50004"/>
    </source>
</evidence>
<reference evidence="12" key="1">
    <citation type="submission" date="2015-09" db="EMBL/GenBank/DDBJ databases">
        <authorList>
            <consortium name="Pathogen Informatics"/>
        </authorList>
    </citation>
    <scope>NUCLEOTIDE SEQUENCE [LARGE SCALE GENOMIC DNA]</scope>
    <source>
        <strain evidence="12">Lake Konstanz</strain>
    </source>
</reference>
<dbReference type="SMART" id="SM00148">
    <property type="entry name" value="PLCXc"/>
    <property type="match status" value="1"/>
</dbReference>
<dbReference type="SUPFAM" id="SSF51695">
    <property type="entry name" value="PLC-like phosphodiesterases"/>
    <property type="match status" value="1"/>
</dbReference>
<sequence length="873" mass="97284">MASTTTIQQLPTITLSKRELQEGAYRLQTSGVGCLKWIGISKTVPKTLYMDRGGTALFYTPSEKPLVNRLISFKHMTCINVEVKDVMSIDNEVRRVELRIESNGPFKKPLRLSMMEKDGILVAQVAARRVGYHSEHITKNAFQRRLREVWLLGDADRSGSISLQELVELLKRLNVKVSPAEVEERFAQVDTDHSNSLEFHEFVHLFRGLTTIRCLSELFRYFAADHRHEEIEGDAAAEDEEEQAAKQPPKLLFANGLVRFFREAQGEIVPEEIADGIIELYAGGRNSTKKNEEYDGLEETNPSVTTAPNVGAVGMTLHAFSLLMVDTVRNSWFDGDHDRVFQSMDEPLHHYRIACSHNTYSSGSQFSSQSKTEMYHRVLRQQGCRCVEIDCHNGARLPMVYHHYTPTSEISFEDVVDAIKESAFVSSPFPVVLSLEVHTDARQTMIIAHTLMSKLGTALLYPEELQSYGGPLPFTPNALQYRILVKWKGSPDDIIAQQQHPTPPSSQQHFDPNDQAHAARTLLGFRSCRAKLDGNSLLRSLITVGGVHSKDGVNCKPSDIQSTSEGDMIKMVGKSFQLKNTRMMTRGYPAGSRMMDSTNLDPMVPWSNGVQMVAMNYQTWDEPMHLHEGMFRVNGRCGYLLKPLSLRTAERVEDMWLGTTMPKSMVLTVRVLFGYQLSHLKADVDTLNTLVEVSVRECPQTLNAAASPFTSPNAMHEDSSFAASLRSPSTVTSVGSGCGNDHASAFEPAGTFEALRSPASRSSTTPITFSQHKAPKSLSLSKTRVITKKTSVVRKEGFLPYWDEVFTFPILDVELAMLSIHVKDKELTTDKSVGYGCVPLSSLMLGYRAVSLLSPQGEPLYGSAVVCHFSLSV</sequence>
<name>A0A0S4ITT3_BODSA</name>
<evidence type="ECO:0000256" key="2">
    <source>
        <dbReference type="ARBA" id="ARBA00022801"/>
    </source>
</evidence>
<dbReference type="PANTHER" id="PTHR10336">
    <property type="entry name" value="PHOSPHOINOSITIDE-SPECIFIC PHOSPHOLIPASE C FAMILY PROTEIN"/>
    <property type="match status" value="1"/>
</dbReference>
<evidence type="ECO:0000256" key="7">
    <source>
        <dbReference type="RuleBase" id="RU361133"/>
    </source>
</evidence>
<evidence type="ECO:0000313" key="12">
    <source>
        <dbReference type="Proteomes" id="UP000051952"/>
    </source>
</evidence>
<dbReference type="InterPro" id="IPR001711">
    <property type="entry name" value="PLipase_C_Pinositol-sp_Y"/>
</dbReference>